<reference evidence="1" key="1">
    <citation type="submission" date="2021-02" db="EMBL/GenBank/DDBJ databases">
        <authorList>
            <person name="Nowell W R."/>
        </authorList>
    </citation>
    <scope>NUCLEOTIDE SEQUENCE</scope>
</reference>
<dbReference type="SUPFAM" id="SSF55797">
    <property type="entry name" value="PR-1-like"/>
    <property type="match status" value="1"/>
</dbReference>
<accession>A0A813PGH8</accession>
<gene>
    <name evidence="1" type="ORF">RFH988_LOCUS1157</name>
</gene>
<proteinExistence type="predicted"/>
<evidence type="ECO:0000313" key="2">
    <source>
        <dbReference type="Proteomes" id="UP000663882"/>
    </source>
</evidence>
<sequence>MSNIIIACHRIFCGRNPNIHSVKTSINNGLPPKISNLNRIRLSLSPEDEKISNKYSSLDQLIIPHTNIHVTDKIISTQNHLYEIQSDIDLNRLAKEYLETVNEYRFHLGFISLELSNELTNRALYRATQLSIQNHIENTNRSDLIHNNEPIGETVISCRTPVNYGSDIAKLTYDQLIKDLKNGHSSKKRYTPILNPDCQFLGFGL</sequence>
<evidence type="ECO:0000313" key="1">
    <source>
        <dbReference type="EMBL" id="CAF0748505.1"/>
    </source>
</evidence>
<dbReference type="AlphaFoldDB" id="A0A813PGH8"/>
<organism evidence="1 2">
    <name type="scientific">Rotaria sordida</name>
    <dbReference type="NCBI Taxonomy" id="392033"/>
    <lineage>
        <taxon>Eukaryota</taxon>
        <taxon>Metazoa</taxon>
        <taxon>Spiralia</taxon>
        <taxon>Gnathifera</taxon>
        <taxon>Rotifera</taxon>
        <taxon>Eurotatoria</taxon>
        <taxon>Bdelloidea</taxon>
        <taxon>Philodinida</taxon>
        <taxon>Philodinidae</taxon>
        <taxon>Rotaria</taxon>
    </lineage>
</organism>
<name>A0A813PGH8_9BILA</name>
<dbReference type="Proteomes" id="UP000663882">
    <property type="component" value="Unassembled WGS sequence"/>
</dbReference>
<comment type="caution">
    <text evidence="1">The sequence shown here is derived from an EMBL/GenBank/DDBJ whole genome shotgun (WGS) entry which is preliminary data.</text>
</comment>
<dbReference type="EMBL" id="CAJNOO010000021">
    <property type="protein sequence ID" value="CAF0748505.1"/>
    <property type="molecule type" value="Genomic_DNA"/>
</dbReference>
<dbReference type="InterPro" id="IPR035940">
    <property type="entry name" value="CAP_sf"/>
</dbReference>
<protein>
    <submittedName>
        <fullName evidence="1">Uncharacterized protein</fullName>
    </submittedName>
</protein>
<dbReference type="OrthoDB" id="10049775at2759"/>